<organism evidence="2 3">
    <name type="scientific">Ficus carica</name>
    <name type="common">Common fig</name>
    <dbReference type="NCBI Taxonomy" id="3494"/>
    <lineage>
        <taxon>Eukaryota</taxon>
        <taxon>Viridiplantae</taxon>
        <taxon>Streptophyta</taxon>
        <taxon>Embryophyta</taxon>
        <taxon>Tracheophyta</taxon>
        <taxon>Spermatophyta</taxon>
        <taxon>Magnoliopsida</taxon>
        <taxon>eudicotyledons</taxon>
        <taxon>Gunneridae</taxon>
        <taxon>Pentapetalae</taxon>
        <taxon>rosids</taxon>
        <taxon>fabids</taxon>
        <taxon>Rosales</taxon>
        <taxon>Moraceae</taxon>
        <taxon>Ficeae</taxon>
        <taxon>Ficus</taxon>
    </lineage>
</organism>
<gene>
    <name evidence="2" type="ORF">TIFTF001_029521</name>
</gene>
<dbReference type="AlphaFoldDB" id="A0AA88J2J5"/>
<evidence type="ECO:0000313" key="2">
    <source>
        <dbReference type="EMBL" id="GMN60425.1"/>
    </source>
</evidence>
<protein>
    <submittedName>
        <fullName evidence="2">Uncharacterized protein</fullName>
    </submittedName>
</protein>
<feature type="compositionally biased region" description="Basic residues" evidence="1">
    <location>
        <begin position="55"/>
        <end position="64"/>
    </location>
</feature>
<comment type="caution">
    <text evidence="2">The sequence shown here is derived from an EMBL/GenBank/DDBJ whole genome shotgun (WGS) entry which is preliminary data.</text>
</comment>
<keyword evidence="3" id="KW-1185">Reference proteome</keyword>
<sequence>MMIAEIIVTRSTDCCRKSKSQIAIVEEKEEIADRGSRHQIAAAVEFARPGDLLLPRRRRRRPRGERRERGRGGERRAEKERQRKNLACEPLSFCYQIIRVKDVESRRCFLTGPYARLISETGYFPALLMADGDSSSNSNLGVTPDTQALWSAIRALDIKIDTKNDALATDV</sequence>
<feature type="region of interest" description="Disordered" evidence="1">
    <location>
        <begin position="55"/>
        <end position="81"/>
    </location>
</feature>
<dbReference type="Proteomes" id="UP001187192">
    <property type="component" value="Unassembled WGS sequence"/>
</dbReference>
<evidence type="ECO:0000313" key="3">
    <source>
        <dbReference type="Proteomes" id="UP001187192"/>
    </source>
</evidence>
<dbReference type="EMBL" id="BTGU01000098">
    <property type="protein sequence ID" value="GMN60425.1"/>
    <property type="molecule type" value="Genomic_DNA"/>
</dbReference>
<proteinExistence type="predicted"/>
<reference evidence="2" key="1">
    <citation type="submission" date="2023-07" db="EMBL/GenBank/DDBJ databases">
        <title>draft genome sequence of fig (Ficus carica).</title>
        <authorList>
            <person name="Takahashi T."/>
            <person name="Nishimura K."/>
        </authorList>
    </citation>
    <scope>NUCLEOTIDE SEQUENCE</scope>
</reference>
<feature type="compositionally biased region" description="Basic and acidic residues" evidence="1">
    <location>
        <begin position="65"/>
        <end position="81"/>
    </location>
</feature>
<evidence type="ECO:0000256" key="1">
    <source>
        <dbReference type="SAM" id="MobiDB-lite"/>
    </source>
</evidence>
<accession>A0AA88J2J5</accession>
<name>A0AA88J2J5_FICCA</name>